<gene>
    <name evidence="1" type="ORF">GCM10010946_16810</name>
</gene>
<sequence>MVFRLGFLGKMAGKSSAGADQRTLSLMMGLSTSDLTQFAGKTLSTNRQISVDNFVEIFF</sequence>
<evidence type="ECO:0000313" key="1">
    <source>
        <dbReference type="EMBL" id="GGX39071.1"/>
    </source>
</evidence>
<proteinExistence type="predicted"/>
<organism evidence="1 2">
    <name type="scientific">Undibacterium squillarum</name>
    <dbReference type="NCBI Taxonomy" id="1131567"/>
    <lineage>
        <taxon>Bacteria</taxon>
        <taxon>Pseudomonadati</taxon>
        <taxon>Pseudomonadota</taxon>
        <taxon>Betaproteobacteria</taxon>
        <taxon>Burkholderiales</taxon>
        <taxon>Oxalobacteraceae</taxon>
        <taxon>Undibacterium</taxon>
    </lineage>
</organism>
<reference evidence="2" key="1">
    <citation type="journal article" date="2019" name="Int. J. Syst. Evol. Microbiol.">
        <title>The Global Catalogue of Microorganisms (GCM) 10K type strain sequencing project: providing services to taxonomists for standard genome sequencing and annotation.</title>
        <authorList>
            <consortium name="The Broad Institute Genomics Platform"/>
            <consortium name="The Broad Institute Genome Sequencing Center for Infectious Disease"/>
            <person name="Wu L."/>
            <person name="Ma J."/>
        </authorList>
    </citation>
    <scope>NUCLEOTIDE SEQUENCE [LARGE SCALE GENOMIC DNA]</scope>
    <source>
        <strain evidence="2">KCTC 23917</strain>
    </source>
</reference>
<keyword evidence="2" id="KW-1185">Reference proteome</keyword>
<evidence type="ECO:0000313" key="2">
    <source>
        <dbReference type="Proteomes" id="UP000653343"/>
    </source>
</evidence>
<protein>
    <submittedName>
        <fullName evidence="1">Uncharacterized protein</fullName>
    </submittedName>
</protein>
<dbReference type="RefSeq" id="WP_189356618.1">
    <property type="nucleotide sequence ID" value="NZ_BMYU01000003.1"/>
</dbReference>
<dbReference type="EMBL" id="BMYU01000003">
    <property type="protein sequence ID" value="GGX39071.1"/>
    <property type="molecule type" value="Genomic_DNA"/>
</dbReference>
<comment type="caution">
    <text evidence="1">The sequence shown here is derived from an EMBL/GenBank/DDBJ whole genome shotgun (WGS) entry which is preliminary data.</text>
</comment>
<dbReference type="Proteomes" id="UP000653343">
    <property type="component" value="Unassembled WGS sequence"/>
</dbReference>
<accession>A0ABQ2XY00</accession>
<name>A0ABQ2XY00_9BURK</name>